<evidence type="ECO:0000259" key="13">
    <source>
        <dbReference type="PROSITE" id="PS50206"/>
    </source>
</evidence>
<dbReference type="Pfam" id="PF00899">
    <property type="entry name" value="ThiF"/>
    <property type="match status" value="1"/>
</dbReference>
<evidence type="ECO:0000256" key="10">
    <source>
        <dbReference type="ARBA" id="ARBA00075110"/>
    </source>
</evidence>
<accession>A0A8J3BNQ8</accession>
<dbReference type="InterPro" id="IPR036873">
    <property type="entry name" value="Rhodanese-like_dom_sf"/>
</dbReference>
<comment type="similarity">
    <text evidence="1">Belongs to the HesA/MoeB/ThiF family.</text>
</comment>
<dbReference type="GO" id="GO:0005829">
    <property type="term" value="C:cytosol"/>
    <property type="evidence" value="ECO:0007669"/>
    <property type="project" value="TreeGrafter"/>
</dbReference>
<evidence type="ECO:0000256" key="2">
    <source>
        <dbReference type="ARBA" id="ARBA00022679"/>
    </source>
</evidence>
<comment type="catalytic activity">
    <reaction evidence="5">
        <text>[molybdopterin-synthase sulfur-carrier protein]-C-terminal Gly-Gly + ATP + H(+) = [molybdopterin-synthase sulfur-carrier protein]-C-terminal Gly-Gly-AMP + diphosphate</text>
        <dbReference type="Rhea" id="RHEA:43616"/>
        <dbReference type="Rhea" id="RHEA-COMP:12159"/>
        <dbReference type="Rhea" id="RHEA-COMP:12202"/>
        <dbReference type="ChEBI" id="CHEBI:15378"/>
        <dbReference type="ChEBI" id="CHEBI:30616"/>
        <dbReference type="ChEBI" id="CHEBI:33019"/>
        <dbReference type="ChEBI" id="CHEBI:90618"/>
        <dbReference type="ChEBI" id="CHEBI:90778"/>
        <dbReference type="EC" id="2.7.7.80"/>
    </reaction>
</comment>
<dbReference type="GO" id="GO:0008641">
    <property type="term" value="F:ubiquitin-like modifier activating enzyme activity"/>
    <property type="evidence" value="ECO:0007669"/>
    <property type="project" value="InterPro"/>
</dbReference>
<evidence type="ECO:0000256" key="4">
    <source>
        <dbReference type="ARBA" id="ARBA00022840"/>
    </source>
</evidence>
<evidence type="ECO:0000256" key="9">
    <source>
        <dbReference type="ARBA" id="ARBA00073635"/>
    </source>
</evidence>
<dbReference type="PANTHER" id="PTHR10953">
    <property type="entry name" value="UBIQUITIN-ACTIVATING ENZYME E1"/>
    <property type="match status" value="1"/>
</dbReference>
<dbReference type="Gene3D" id="3.40.250.10">
    <property type="entry name" value="Rhodanese-like domain"/>
    <property type="match status" value="1"/>
</dbReference>
<evidence type="ECO:0000256" key="3">
    <source>
        <dbReference type="ARBA" id="ARBA00022741"/>
    </source>
</evidence>
<feature type="domain" description="Rhodanese" evidence="13">
    <location>
        <begin position="271"/>
        <end position="359"/>
    </location>
</feature>
<dbReference type="InterPro" id="IPR035985">
    <property type="entry name" value="Ubiquitin-activating_enz"/>
</dbReference>
<dbReference type="RefSeq" id="WP_188653043.1">
    <property type="nucleotide sequence ID" value="NZ_BMNR01000004.1"/>
</dbReference>
<dbReference type="GO" id="GO:0008146">
    <property type="term" value="F:sulfotransferase activity"/>
    <property type="evidence" value="ECO:0007669"/>
    <property type="project" value="TreeGrafter"/>
</dbReference>
<dbReference type="GO" id="GO:0061605">
    <property type="term" value="F:molybdopterin-synthase adenylyltransferase activity"/>
    <property type="evidence" value="ECO:0007669"/>
    <property type="project" value="UniProtKB-EC"/>
</dbReference>
<dbReference type="PANTHER" id="PTHR10953:SF102">
    <property type="entry name" value="ADENYLYLTRANSFERASE AND SULFURTRANSFERASE MOCS3"/>
    <property type="match status" value="1"/>
</dbReference>
<dbReference type="SUPFAM" id="SSF52821">
    <property type="entry name" value="Rhodanese/Cell cycle control phosphatase"/>
    <property type="match status" value="1"/>
</dbReference>
<evidence type="ECO:0000256" key="6">
    <source>
        <dbReference type="ARBA" id="ARBA00055169"/>
    </source>
</evidence>
<comment type="subunit">
    <text evidence="7">Homodimer. Forms a stable heterotetrameric complex of 2 MoeB and 2 MoaD during adenylation of MoaD.</text>
</comment>
<dbReference type="CDD" id="cd00757">
    <property type="entry name" value="ThiF_MoeB_HesA_family"/>
    <property type="match status" value="1"/>
</dbReference>
<dbReference type="PROSITE" id="PS50206">
    <property type="entry name" value="RHODANESE_3"/>
    <property type="match status" value="1"/>
</dbReference>
<dbReference type="InterPro" id="IPR000594">
    <property type="entry name" value="ThiF_NAD_FAD-bd"/>
</dbReference>
<dbReference type="SUPFAM" id="SSF69572">
    <property type="entry name" value="Activating enzymes of the ubiquitin-like proteins"/>
    <property type="match status" value="1"/>
</dbReference>
<reference evidence="14" key="1">
    <citation type="journal article" date="2014" name="Int. J. Syst. Evol. Microbiol.">
        <title>Complete genome sequence of Corynebacterium casei LMG S-19264T (=DSM 44701T), isolated from a smear-ripened cheese.</title>
        <authorList>
            <consortium name="US DOE Joint Genome Institute (JGI-PGF)"/>
            <person name="Walter F."/>
            <person name="Albersmeier A."/>
            <person name="Kalinowski J."/>
            <person name="Ruckert C."/>
        </authorList>
    </citation>
    <scope>NUCLEOTIDE SEQUENCE</scope>
    <source>
        <strain evidence="14">JCM 12862</strain>
    </source>
</reference>
<dbReference type="InterPro" id="IPR045886">
    <property type="entry name" value="ThiF/MoeB/HesA"/>
</dbReference>
<dbReference type="GO" id="GO:0004792">
    <property type="term" value="F:thiosulfate-cyanide sulfurtransferase activity"/>
    <property type="evidence" value="ECO:0007669"/>
    <property type="project" value="TreeGrafter"/>
</dbReference>
<comment type="function">
    <text evidence="6">Catalyzes the adenylation by ATP of the carboxyl group of the C-terminal glycine of sulfur carrier protein MoaD.</text>
</comment>
<dbReference type="CDD" id="cd00158">
    <property type="entry name" value="RHOD"/>
    <property type="match status" value="1"/>
</dbReference>
<keyword evidence="2" id="KW-0808">Transferase</keyword>
<evidence type="ECO:0000256" key="8">
    <source>
        <dbReference type="ARBA" id="ARBA00066884"/>
    </source>
</evidence>
<gene>
    <name evidence="14" type="ORF">GCM10007962_22260</name>
</gene>
<comment type="caution">
    <text evidence="14">The sequence shown here is derived from an EMBL/GenBank/DDBJ whole genome shotgun (WGS) entry which is preliminary data.</text>
</comment>
<evidence type="ECO:0000256" key="11">
    <source>
        <dbReference type="ARBA" id="ARBA00075328"/>
    </source>
</evidence>
<dbReference type="Proteomes" id="UP000612329">
    <property type="component" value="Unassembled WGS sequence"/>
</dbReference>
<dbReference type="InterPro" id="IPR001763">
    <property type="entry name" value="Rhodanese-like_dom"/>
</dbReference>
<evidence type="ECO:0000313" key="14">
    <source>
        <dbReference type="EMBL" id="GGK27547.1"/>
    </source>
</evidence>
<dbReference type="EMBL" id="BMNR01000004">
    <property type="protein sequence ID" value="GGK27547.1"/>
    <property type="molecule type" value="Genomic_DNA"/>
</dbReference>
<evidence type="ECO:0000256" key="7">
    <source>
        <dbReference type="ARBA" id="ARBA00063809"/>
    </source>
</evidence>
<dbReference type="FunFam" id="3.40.50.720:FF:000033">
    <property type="entry name" value="Adenylyltransferase and sulfurtransferase MOCS3"/>
    <property type="match status" value="1"/>
</dbReference>
<keyword evidence="3" id="KW-0547">Nucleotide-binding</keyword>
<evidence type="ECO:0000256" key="12">
    <source>
        <dbReference type="ARBA" id="ARBA00078531"/>
    </source>
</evidence>
<dbReference type="GO" id="GO:0005524">
    <property type="term" value="F:ATP binding"/>
    <property type="evidence" value="ECO:0007669"/>
    <property type="project" value="UniProtKB-KW"/>
</dbReference>
<reference evidence="14" key="2">
    <citation type="submission" date="2020-09" db="EMBL/GenBank/DDBJ databases">
        <authorList>
            <person name="Sun Q."/>
            <person name="Ohkuma M."/>
        </authorList>
    </citation>
    <scope>NUCLEOTIDE SEQUENCE</scope>
    <source>
        <strain evidence="14">JCM 12862</strain>
    </source>
</reference>
<sequence>MDRYNRHIILSEIGETGQNKLSKAKVLVVGAGGLGCPVLQYLAAAGVGTIGIIDFDVVETSNLQRQVLFGSSSLGQNKADAAKNRLLDLNESITVNSYPEKLTFQNAIELFNQYDIIVDGTDNFETRYLINDACIITNKPLVFGAIFKFQGQVAVFNYNNGPTYRCAFPNMPKQGEVPNCSEVGVLGVLPGIIGTMQANEVLKIILGIGEVLSGELLCYDALTNKSFTIKVNRLDKEIKSILKNRNDFNKQNMDSVCEFENFANSIKEFLNQENVQFIDVREVHEQPKVEGIPVTSIPLSSFLEHLDLIDSDKKKAIFCQSGIRSKMAVFILNKHNIHNCYSINEGPNEINGYIKELQKQESNE</sequence>
<keyword evidence="15" id="KW-1185">Reference proteome</keyword>
<dbReference type="AlphaFoldDB" id="A0A8J3BNQ8"/>
<keyword evidence="4" id="KW-0067">ATP-binding</keyword>
<evidence type="ECO:0000313" key="15">
    <source>
        <dbReference type="Proteomes" id="UP000612329"/>
    </source>
</evidence>
<proteinExistence type="inferred from homology"/>
<protein>
    <recommendedName>
        <fullName evidence="9">Molybdopterin-synthase adenylyltransferase</fullName>
        <ecNumber evidence="8">2.7.7.80</ecNumber>
    </recommendedName>
    <alternativeName>
        <fullName evidence="12">MoaD protein adenylase</fullName>
    </alternativeName>
    <alternativeName>
        <fullName evidence="10">Molybdopterin-converting factor subunit 1 adenylase</fullName>
    </alternativeName>
    <alternativeName>
        <fullName evidence="11">Sulfur carrier protein MoaD adenylyltransferase</fullName>
    </alternativeName>
</protein>
<dbReference type="Gene3D" id="3.40.50.720">
    <property type="entry name" value="NAD(P)-binding Rossmann-like Domain"/>
    <property type="match status" value="1"/>
</dbReference>
<dbReference type="EC" id="2.7.7.80" evidence="8"/>
<evidence type="ECO:0000256" key="5">
    <source>
        <dbReference type="ARBA" id="ARBA00052218"/>
    </source>
</evidence>
<dbReference type="NCBIfam" id="NF004281">
    <property type="entry name" value="PRK05690.1"/>
    <property type="match status" value="1"/>
</dbReference>
<evidence type="ECO:0000256" key="1">
    <source>
        <dbReference type="ARBA" id="ARBA00009919"/>
    </source>
</evidence>
<name>A0A8J3BNQ8_9FLAO</name>
<organism evidence="14 15">
    <name type="scientific">Yeosuana aromativorans</name>
    <dbReference type="NCBI Taxonomy" id="288019"/>
    <lineage>
        <taxon>Bacteria</taxon>
        <taxon>Pseudomonadati</taxon>
        <taxon>Bacteroidota</taxon>
        <taxon>Flavobacteriia</taxon>
        <taxon>Flavobacteriales</taxon>
        <taxon>Flavobacteriaceae</taxon>
        <taxon>Yeosuana</taxon>
    </lineage>
</organism>